<dbReference type="InterPro" id="IPR036427">
    <property type="entry name" value="Bromodomain-like_sf"/>
</dbReference>
<evidence type="ECO:0000256" key="5">
    <source>
        <dbReference type="ARBA" id="ARBA00022853"/>
    </source>
</evidence>
<organism evidence="13 14">
    <name type="scientific">Kwoniella shandongensis</name>
    <dbReference type="NCBI Taxonomy" id="1734106"/>
    <lineage>
        <taxon>Eukaryota</taxon>
        <taxon>Fungi</taxon>
        <taxon>Dikarya</taxon>
        <taxon>Basidiomycota</taxon>
        <taxon>Agaricomycotina</taxon>
        <taxon>Tremellomycetes</taxon>
        <taxon>Tremellales</taxon>
        <taxon>Cryptococcaceae</taxon>
        <taxon>Kwoniella</taxon>
    </lineage>
</organism>
<evidence type="ECO:0000256" key="9">
    <source>
        <dbReference type="ARBA" id="ARBA00023163"/>
    </source>
</evidence>
<evidence type="ECO:0000256" key="3">
    <source>
        <dbReference type="ARBA" id="ARBA00013184"/>
    </source>
</evidence>
<evidence type="ECO:0000256" key="2">
    <source>
        <dbReference type="ARBA" id="ARBA00008607"/>
    </source>
</evidence>
<evidence type="ECO:0000256" key="1">
    <source>
        <dbReference type="ARBA" id="ARBA00004123"/>
    </source>
</evidence>
<keyword evidence="11" id="KW-0012">Acyltransferase</keyword>
<dbReference type="PROSITE" id="PS00633">
    <property type="entry name" value="BROMODOMAIN_1"/>
    <property type="match status" value="1"/>
</dbReference>
<feature type="compositionally biased region" description="Acidic residues" evidence="12">
    <location>
        <begin position="509"/>
        <end position="521"/>
    </location>
</feature>
<dbReference type="Pfam" id="PF00583">
    <property type="entry name" value="Acetyltransf_1"/>
    <property type="match status" value="1"/>
</dbReference>
<keyword evidence="4" id="KW-0808">Transferase</keyword>
<feature type="region of interest" description="Disordered" evidence="12">
    <location>
        <begin position="381"/>
        <end position="573"/>
    </location>
</feature>
<evidence type="ECO:0000256" key="10">
    <source>
        <dbReference type="ARBA" id="ARBA00023242"/>
    </source>
</evidence>
<evidence type="ECO:0000256" key="7">
    <source>
        <dbReference type="ARBA" id="ARBA00023117"/>
    </source>
</evidence>
<evidence type="ECO:0000256" key="6">
    <source>
        <dbReference type="ARBA" id="ARBA00023015"/>
    </source>
</evidence>
<dbReference type="InterPro" id="IPR001487">
    <property type="entry name" value="Bromodomain"/>
</dbReference>
<feature type="compositionally biased region" description="Acidic residues" evidence="12">
    <location>
        <begin position="269"/>
        <end position="289"/>
    </location>
</feature>
<dbReference type="PRINTS" id="PR00503">
    <property type="entry name" value="BROMODOMAIN"/>
</dbReference>
<keyword evidence="9" id="KW-0804">Transcription</keyword>
<evidence type="ECO:0000313" key="14">
    <source>
        <dbReference type="Proteomes" id="UP000322225"/>
    </source>
</evidence>
<dbReference type="Pfam" id="PF00439">
    <property type="entry name" value="Bromodomain"/>
    <property type="match status" value="1"/>
</dbReference>
<dbReference type="PROSITE" id="PS50014">
    <property type="entry name" value="BROMODOMAIN_2"/>
    <property type="match status" value="1"/>
</dbReference>
<feature type="region of interest" description="Disordered" evidence="12">
    <location>
        <begin position="97"/>
        <end position="216"/>
    </location>
</feature>
<dbReference type="CDD" id="cd04301">
    <property type="entry name" value="NAT_SF"/>
    <property type="match status" value="1"/>
</dbReference>
<dbReference type="RefSeq" id="XP_031863330.1">
    <property type="nucleotide sequence ID" value="XM_032002393.1"/>
</dbReference>
<dbReference type="Gene3D" id="1.20.920.10">
    <property type="entry name" value="Bromodomain-like"/>
    <property type="match status" value="1"/>
</dbReference>
<feature type="region of interest" description="Disordered" evidence="12">
    <location>
        <begin position="1"/>
        <end position="79"/>
    </location>
</feature>
<dbReference type="GO" id="GO:0005634">
    <property type="term" value="C:nucleus"/>
    <property type="evidence" value="ECO:0007669"/>
    <property type="project" value="UniProtKB-SubCell"/>
</dbReference>
<dbReference type="KEGG" id="ksn:43586506"/>
<dbReference type="InterPro" id="IPR018359">
    <property type="entry name" value="Bromodomain_CS"/>
</dbReference>
<dbReference type="InterPro" id="IPR000182">
    <property type="entry name" value="GNAT_dom"/>
</dbReference>
<name>A0A5M6C9D3_9TREE</name>
<evidence type="ECO:0000256" key="4">
    <source>
        <dbReference type="ARBA" id="ARBA00022679"/>
    </source>
</evidence>
<evidence type="ECO:0000313" key="13">
    <source>
        <dbReference type="EMBL" id="WWD17233.1"/>
    </source>
</evidence>
<feature type="compositionally biased region" description="Acidic residues" evidence="12">
    <location>
        <begin position="107"/>
        <end position="198"/>
    </location>
</feature>
<feature type="compositionally biased region" description="Low complexity" evidence="12">
    <location>
        <begin position="461"/>
        <end position="470"/>
    </location>
</feature>
<dbReference type="EMBL" id="CP144053">
    <property type="protein sequence ID" value="WWD17233.1"/>
    <property type="molecule type" value="Genomic_DNA"/>
</dbReference>
<dbReference type="AlphaFoldDB" id="A0A5M6C9D3"/>
<protein>
    <recommendedName>
        <fullName evidence="3">histone acetyltransferase</fullName>
        <ecNumber evidence="3">2.3.1.48</ecNumber>
    </recommendedName>
</protein>
<dbReference type="GO" id="GO:0010484">
    <property type="term" value="F:histone H3 acetyltransferase activity"/>
    <property type="evidence" value="ECO:0007669"/>
    <property type="project" value="TreeGrafter"/>
</dbReference>
<dbReference type="InterPro" id="IPR037800">
    <property type="entry name" value="GCN5"/>
</dbReference>
<reference evidence="13" key="2">
    <citation type="submission" date="2024-01" db="EMBL/GenBank/DDBJ databases">
        <title>Comparative genomics of Cryptococcus and Kwoniella reveals pathogenesis evolution and contrasting modes of karyotype evolution via chromosome fusion or intercentromeric recombination.</title>
        <authorList>
            <person name="Coelho M.A."/>
            <person name="David-Palma M."/>
            <person name="Shea T."/>
            <person name="Bowers K."/>
            <person name="McGinley-Smith S."/>
            <person name="Mohammad A.W."/>
            <person name="Gnirke A."/>
            <person name="Yurkov A.M."/>
            <person name="Nowrousian M."/>
            <person name="Sun S."/>
            <person name="Cuomo C.A."/>
            <person name="Heitman J."/>
        </authorList>
    </citation>
    <scope>NUCLEOTIDE SEQUENCE</scope>
    <source>
        <strain evidence="13">CBS 12478</strain>
    </source>
</reference>
<dbReference type="GO" id="GO:0000123">
    <property type="term" value="C:histone acetyltransferase complex"/>
    <property type="evidence" value="ECO:0007669"/>
    <property type="project" value="TreeGrafter"/>
</dbReference>
<evidence type="ECO:0000256" key="8">
    <source>
        <dbReference type="ARBA" id="ARBA00023159"/>
    </source>
</evidence>
<evidence type="ECO:0000256" key="11">
    <source>
        <dbReference type="ARBA" id="ARBA00023315"/>
    </source>
</evidence>
<proteinExistence type="inferred from homology"/>
<keyword evidence="6" id="KW-0805">Transcription regulation</keyword>
<gene>
    <name evidence="13" type="ORF">CI109_101671</name>
</gene>
<comment type="subcellular location">
    <subcellularLocation>
        <location evidence="1">Nucleus</location>
    </subcellularLocation>
</comment>
<keyword evidence="14" id="KW-1185">Reference proteome</keyword>
<feature type="compositionally biased region" description="Acidic residues" evidence="12">
    <location>
        <begin position="49"/>
        <end position="79"/>
    </location>
</feature>
<dbReference type="SUPFAM" id="SSF47370">
    <property type="entry name" value="Bromodomain"/>
    <property type="match status" value="1"/>
</dbReference>
<comment type="similarity">
    <text evidence="2">Belongs to the acetyltransferase family. GCN5 subfamily.</text>
</comment>
<feature type="compositionally biased region" description="Low complexity" evidence="12">
    <location>
        <begin position="10"/>
        <end position="42"/>
    </location>
</feature>
<dbReference type="InterPro" id="IPR016181">
    <property type="entry name" value="Acyl_CoA_acyltransferase"/>
</dbReference>
<dbReference type="CDD" id="cd05509">
    <property type="entry name" value="Bromo_gcn5_like"/>
    <property type="match status" value="1"/>
</dbReference>
<keyword evidence="7" id="KW-0103">Bromodomain</keyword>
<dbReference type="PROSITE" id="PS51186">
    <property type="entry name" value="GNAT"/>
    <property type="match status" value="1"/>
</dbReference>
<dbReference type="GeneID" id="43586506"/>
<feature type="compositionally biased region" description="Acidic residues" evidence="12">
    <location>
        <begin position="424"/>
        <end position="435"/>
    </location>
</feature>
<dbReference type="SMART" id="SM00297">
    <property type="entry name" value="BROMO"/>
    <property type="match status" value="1"/>
</dbReference>
<sequence>MPPRGRRAPSSRSAKPTRTQTSTPTPASPRPASSRGSSSLSPIKSTHEEEVEDVPELEVGGDEILGDVGDGEELNPELDLDMDFELSAGIDEALNELQAVGEGLGGIEEELEGGAMEEDEENFDEGEGEEGEGGEDGEEEEEDEDEGDNDDEDEDEDEDEEDEDEDDNDDEEEDDEDEDEDDKEEGEEEEDNDEEEGADQISVSRDLTCPKHLKFKYPSSVPDFTILSDREKLFKIARFLPCTVAGCECVGLIPPSDRPIKIVGHNNSQEEEEEDEDEDEEDEDADGDVSMENTAEERKKIWRTDEGWWKVCGECGHGWEEGGGHVFEEGVGAKERNRRGKVVGRIEELLQDEGNLLTFPTPRSEAIQSLAKQLNHFVRVSGKTTVPSLPEPTDLTSPRADTPAEEDGSEDGEPPRKRRRSEHDNDDGGEGDGDNDEHADGNAEAEEQDGEPKHGKKKPGKTAGKGTKPRTVVRGARGLVPMETDADGNQHVAGHLPVSAGGEGKEAGGADDEEEEEEEDIPLARRPELDETERKRRTEIKEKEREREEELVRRLTKGTNVEDGAEGHGRGQEGIDLEIWEGVELPKLPLRPAAIEQQNREIMLPVVGSRNPTPVATILLIGLKNLFQRQLPKMPREYITRLVLDKNHISLAIVKRGWKVVGGICYRPFESRGFAEIVFCAVDSSEQIKGYGSHLMNSLKDHVRKAHPTINHFLTYADNYAVGYFKKQGFTKEISFPRERWVGYIKDYEGGTIMQCTMLPKVKYMEVHQMLADQKAAILAKIRTISRSHIVHPGLAIFKDLKPGEELKLSKEQVPGLAESGWNPDLDEIIRQPKRNPHHLLLQLVLNDLQNEPSAWPFVKPVDGNVVADYYDVIANPMDLSTMEHKLENNHYESVEDFVADAKTMFDNCRQYNGEKSTYTKQANLMEKALDRILKKRQATV</sequence>
<feature type="region of interest" description="Disordered" evidence="12">
    <location>
        <begin position="255"/>
        <end position="297"/>
    </location>
</feature>
<accession>A0A5M6C9D3</accession>
<dbReference type="GO" id="GO:0045944">
    <property type="term" value="P:positive regulation of transcription by RNA polymerase II"/>
    <property type="evidence" value="ECO:0007669"/>
    <property type="project" value="TreeGrafter"/>
</dbReference>
<reference evidence="13" key="1">
    <citation type="submission" date="2017-08" db="EMBL/GenBank/DDBJ databases">
        <authorList>
            <person name="Cuomo C."/>
            <person name="Billmyre B."/>
            <person name="Heitman J."/>
        </authorList>
    </citation>
    <scope>NUCLEOTIDE SEQUENCE</scope>
    <source>
        <strain evidence="13">CBS 12478</strain>
    </source>
</reference>
<dbReference type="Proteomes" id="UP000322225">
    <property type="component" value="Chromosome 3"/>
</dbReference>
<dbReference type="Gene3D" id="3.40.630.30">
    <property type="match status" value="1"/>
</dbReference>
<dbReference type="SUPFAM" id="SSF55729">
    <property type="entry name" value="Acyl-CoA N-acyltransferases (Nat)"/>
    <property type="match status" value="1"/>
</dbReference>
<dbReference type="PANTHER" id="PTHR45750">
    <property type="entry name" value="GH11602P"/>
    <property type="match status" value="1"/>
</dbReference>
<keyword evidence="5" id="KW-0156">Chromatin regulator</keyword>
<dbReference type="OrthoDB" id="1937912at2759"/>
<feature type="compositionally biased region" description="Acidic residues" evidence="12">
    <location>
        <begin position="403"/>
        <end position="412"/>
    </location>
</feature>
<evidence type="ECO:0000256" key="12">
    <source>
        <dbReference type="SAM" id="MobiDB-lite"/>
    </source>
</evidence>
<keyword evidence="10" id="KW-0539">Nucleus</keyword>
<dbReference type="PANTHER" id="PTHR45750:SF3">
    <property type="entry name" value="HISTONE ACETYLTRANSFERASE"/>
    <property type="match status" value="1"/>
</dbReference>
<dbReference type="EC" id="2.3.1.48" evidence="3"/>
<keyword evidence="8" id="KW-0010">Activator</keyword>
<feature type="compositionally biased region" description="Basic and acidic residues" evidence="12">
    <location>
        <begin position="522"/>
        <end position="553"/>
    </location>
</feature>